<dbReference type="Proteomes" id="UP000294662">
    <property type="component" value="Unassembled WGS sequence"/>
</dbReference>
<protein>
    <submittedName>
        <fullName evidence="2">Hint domain-containing protein</fullName>
    </submittedName>
</protein>
<dbReference type="InterPro" id="IPR028992">
    <property type="entry name" value="Hedgehog/Intein_dom"/>
</dbReference>
<evidence type="ECO:0000313" key="2">
    <source>
        <dbReference type="EMBL" id="TDE40231.1"/>
    </source>
</evidence>
<dbReference type="InterPro" id="IPR036844">
    <property type="entry name" value="Hint_dom_sf"/>
</dbReference>
<dbReference type="SMART" id="SM00306">
    <property type="entry name" value="HintN"/>
    <property type="match status" value="1"/>
</dbReference>
<sequence>MTSTSDRPVQVIPVYPAPDFRVQAGANLGDPVADMDELILDDIYMLEPGAARQRLALSALGDGGFCIAPGSELGRPGATVHLDCALQFMTPDATTAEALVLVETDEDGLIAATYLLPLTPLAAKTDYRLVGIDRDSARRKFAQIACVSFTRGTRITMATGAQIRIEALKVGDRVLTRDDGAQEIRWIGQSTLRAEGTFAPIVIRAGTLNNDGDLVVSPDHRLFVYQRSDMIGAGRPELLVKARHLINGDSVYVLQGGYVDYFQILFDHHHIIYAEGIAAESLLVDPRTRPALPDGLLDKIGQTLLTGHENAGAHGLDVQKTLLDRPDAIALLRRASTQ</sequence>
<reference evidence="2 3" key="1">
    <citation type="submission" date="2019-03" db="EMBL/GenBank/DDBJ databases">
        <authorList>
            <person name="Zhang S."/>
        </authorList>
    </citation>
    <scope>NUCLEOTIDE SEQUENCE [LARGE SCALE GENOMIC DNA]</scope>
    <source>
        <strain evidence="2 3">S4J41</strain>
    </source>
</reference>
<dbReference type="EMBL" id="SMFP01000002">
    <property type="protein sequence ID" value="TDE40231.1"/>
    <property type="molecule type" value="Genomic_DNA"/>
</dbReference>
<dbReference type="SUPFAM" id="SSF51294">
    <property type="entry name" value="Hedgehog/intein (Hint) domain"/>
    <property type="match status" value="1"/>
</dbReference>
<comment type="caution">
    <text evidence="2">The sequence shown here is derived from an EMBL/GenBank/DDBJ whole genome shotgun (WGS) entry which is preliminary data.</text>
</comment>
<gene>
    <name evidence="2" type="ORF">E1B25_04570</name>
</gene>
<dbReference type="OrthoDB" id="6305173at2"/>
<proteinExistence type="predicted"/>
<keyword evidence="3" id="KW-1185">Reference proteome</keyword>
<dbReference type="Pfam" id="PF13403">
    <property type="entry name" value="Hint_2"/>
    <property type="match status" value="1"/>
</dbReference>
<dbReference type="CDD" id="cd00081">
    <property type="entry name" value="Hint"/>
    <property type="match status" value="1"/>
</dbReference>
<dbReference type="PROSITE" id="PS50817">
    <property type="entry name" value="INTEIN_N_TER"/>
    <property type="match status" value="1"/>
</dbReference>
<dbReference type="GO" id="GO:0016539">
    <property type="term" value="P:intein-mediated protein splicing"/>
    <property type="evidence" value="ECO:0007669"/>
    <property type="project" value="InterPro"/>
</dbReference>
<dbReference type="Gene3D" id="2.170.16.10">
    <property type="entry name" value="Hedgehog/Intein (Hint) domain"/>
    <property type="match status" value="1"/>
</dbReference>
<dbReference type="RefSeq" id="WP_132827489.1">
    <property type="nucleotide sequence ID" value="NZ_SMFP01000002.1"/>
</dbReference>
<accession>A0A4R5EYW3</accession>
<evidence type="ECO:0000259" key="1">
    <source>
        <dbReference type="SMART" id="SM00306"/>
    </source>
</evidence>
<feature type="domain" description="Hint" evidence="1">
    <location>
        <begin position="146"/>
        <end position="255"/>
    </location>
</feature>
<dbReference type="InterPro" id="IPR003587">
    <property type="entry name" value="Hint_dom_N"/>
</dbReference>
<name>A0A4R5EYW3_9RHOB</name>
<organism evidence="2 3">
    <name type="scientific">Antarcticimicrobium sediminis</name>
    <dbReference type="NCBI Taxonomy" id="2546227"/>
    <lineage>
        <taxon>Bacteria</taxon>
        <taxon>Pseudomonadati</taxon>
        <taxon>Pseudomonadota</taxon>
        <taxon>Alphaproteobacteria</taxon>
        <taxon>Rhodobacterales</taxon>
        <taxon>Paracoccaceae</taxon>
        <taxon>Antarcticimicrobium</taxon>
    </lineage>
</organism>
<dbReference type="AlphaFoldDB" id="A0A4R5EYW3"/>
<dbReference type="InterPro" id="IPR006141">
    <property type="entry name" value="Intein_N"/>
</dbReference>
<evidence type="ECO:0000313" key="3">
    <source>
        <dbReference type="Proteomes" id="UP000294662"/>
    </source>
</evidence>